<dbReference type="PANTHER" id="PTHR42160">
    <property type="entry name" value="URACIL-DNA GLYCOSYLASE SUPERFAMILY PROTEIN"/>
    <property type="match status" value="1"/>
</dbReference>
<proteinExistence type="predicted"/>
<dbReference type="InterPro" id="IPR005122">
    <property type="entry name" value="Uracil-DNA_glycosylase-like"/>
</dbReference>
<dbReference type="Gene3D" id="3.40.470.10">
    <property type="entry name" value="Uracil-DNA glycosylase-like domain"/>
    <property type="match status" value="1"/>
</dbReference>
<accession>A0A1H7QJ85</accession>
<dbReference type="PANTHER" id="PTHR42160:SF1">
    <property type="entry name" value="URACIL-DNA GLYCOSYLASE SUPERFAMILY PROTEIN"/>
    <property type="match status" value="1"/>
</dbReference>
<name>A0A1H7QJ85_AQUAM</name>
<dbReference type="STRING" id="1038014.SAMN04487910_2575"/>
<dbReference type="SUPFAM" id="SSF52141">
    <property type="entry name" value="Uracil-DNA glycosylase-like"/>
    <property type="match status" value="1"/>
</dbReference>
<dbReference type="SMART" id="SM00987">
    <property type="entry name" value="UreE_C"/>
    <property type="match status" value="1"/>
</dbReference>
<dbReference type="AlphaFoldDB" id="A0A1H7QJ85"/>
<dbReference type="InterPro" id="IPR036895">
    <property type="entry name" value="Uracil-DNA_glycosylase-like_sf"/>
</dbReference>
<keyword evidence="3" id="KW-1185">Reference proteome</keyword>
<organism evidence="2 3">
    <name type="scientific">Aquimarina amphilecti</name>
    <dbReference type="NCBI Taxonomy" id="1038014"/>
    <lineage>
        <taxon>Bacteria</taxon>
        <taxon>Pseudomonadati</taxon>
        <taxon>Bacteroidota</taxon>
        <taxon>Flavobacteriia</taxon>
        <taxon>Flavobacteriales</taxon>
        <taxon>Flavobacteriaceae</taxon>
        <taxon>Aquimarina</taxon>
    </lineage>
</organism>
<feature type="domain" description="Uracil-DNA glycosylase-like" evidence="1">
    <location>
        <begin position="25"/>
        <end position="182"/>
    </location>
</feature>
<protein>
    <submittedName>
        <fullName evidence="2">Uracil-DNA glycosylase, family 4</fullName>
    </submittedName>
</protein>
<dbReference type="Pfam" id="PF03167">
    <property type="entry name" value="UDG"/>
    <property type="match status" value="1"/>
</dbReference>
<gene>
    <name evidence="2" type="ORF">SAMN04487910_2575</name>
</gene>
<evidence type="ECO:0000259" key="1">
    <source>
        <dbReference type="SMART" id="SM00986"/>
    </source>
</evidence>
<reference evidence="2 3" key="1">
    <citation type="submission" date="2016-10" db="EMBL/GenBank/DDBJ databases">
        <authorList>
            <person name="de Groot N.N."/>
        </authorList>
    </citation>
    <scope>NUCLEOTIDE SEQUENCE [LARGE SCALE GENOMIC DNA]</scope>
    <source>
        <strain evidence="2 3">DSM 25232</strain>
    </source>
</reference>
<dbReference type="EMBL" id="FOAB01000004">
    <property type="protein sequence ID" value="SEL47839.1"/>
    <property type="molecule type" value="Genomic_DNA"/>
</dbReference>
<dbReference type="RefSeq" id="WP_091409006.1">
    <property type="nucleotide sequence ID" value="NZ_FOAB01000004.1"/>
</dbReference>
<dbReference type="InterPro" id="IPR047124">
    <property type="entry name" value="HI_0220.2"/>
</dbReference>
<sequence length="191" mass="21542">MDTLLSSISKCDVCAKKLELGPRPIVSASTHSKIVIIGQAPGSVVHKSGIPWDDKSGQNLRAWMGIDNDTFYNSEITALVPMGFCYPGKGKSGDLPPTKECAPLWHQKLLSTMKEVELILLIGTYAQQYYLGNRLKRTLTESVKNYKEYLPNYFLLPHPSPRNNIWQAKNEWFKKEIIPELQLHIKSIIAS</sequence>
<dbReference type="SMART" id="SM00986">
    <property type="entry name" value="UDG"/>
    <property type="match status" value="1"/>
</dbReference>
<evidence type="ECO:0000313" key="2">
    <source>
        <dbReference type="EMBL" id="SEL47839.1"/>
    </source>
</evidence>
<dbReference type="Proteomes" id="UP000198521">
    <property type="component" value="Unassembled WGS sequence"/>
</dbReference>
<dbReference type="CDD" id="cd10033">
    <property type="entry name" value="UDG_like"/>
    <property type="match status" value="1"/>
</dbReference>
<evidence type="ECO:0000313" key="3">
    <source>
        <dbReference type="Proteomes" id="UP000198521"/>
    </source>
</evidence>
<dbReference type="OrthoDB" id="9789139at2"/>